<dbReference type="EMBL" id="SRLO01000041">
    <property type="protein sequence ID" value="TNN82142.1"/>
    <property type="molecule type" value="Genomic_DNA"/>
</dbReference>
<keyword evidence="2" id="KW-1185">Reference proteome</keyword>
<gene>
    <name evidence="1" type="ORF">EYF80_007510</name>
</gene>
<name>A0A4Z2IXW5_9TELE</name>
<sequence>MGVVVVVGAPPEGRFHTQKGAGAPTQLQSKRDELALKSGAKTSEWLTLEVRGKQEGRGEENSLGASPLSRFQLSLRSSAFPLVSSLFQAYSSQGGTQPEEGITLDRLAPGRSDPPFIQERQSSSLTTYYVCLIRPSEQPLESSSPACGLGCWRTERMLGQKAQGRLVWWTKRKQKNRKWRSLLLQEHSDWQGAS</sequence>
<dbReference type="Proteomes" id="UP000314294">
    <property type="component" value="Unassembled WGS sequence"/>
</dbReference>
<protein>
    <submittedName>
        <fullName evidence="1">Uncharacterized protein</fullName>
    </submittedName>
</protein>
<organism evidence="1 2">
    <name type="scientific">Liparis tanakae</name>
    <name type="common">Tanaka's snailfish</name>
    <dbReference type="NCBI Taxonomy" id="230148"/>
    <lineage>
        <taxon>Eukaryota</taxon>
        <taxon>Metazoa</taxon>
        <taxon>Chordata</taxon>
        <taxon>Craniata</taxon>
        <taxon>Vertebrata</taxon>
        <taxon>Euteleostomi</taxon>
        <taxon>Actinopterygii</taxon>
        <taxon>Neopterygii</taxon>
        <taxon>Teleostei</taxon>
        <taxon>Neoteleostei</taxon>
        <taxon>Acanthomorphata</taxon>
        <taxon>Eupercaria</taxon>
        <taxon>Perciformes</taxon>
        <taxon>Cottioidei</taxon>
        <taxon>Cottales</taxon>
        <taxon>Liparidae</taxon>
        <taxon>Liparis</taxon>
    </lineage>
</organism>
<accession>A0A4Z2IXW5</accession>
<comment type="caution">
    <text evidence="1">The sequence shown here is derived from an EMBL/GenBank/DDBJ whole genome shotgun (WGS) entry which is preliminary data.</text>
</comment>
<reference evidence="1 2" key="1">
    <citation type="submission" date="2019-03" db="EMBL/GenBank/DDBJ databases">
        <title>First draft genome of Liparis tanakae, snailfish: a comprehensive survey of snailfish specific genes.</title>
        <authorList>
            <person name="Kim W."/>
            <person name="Song I."/>
            <person name="Jeong J.-H."/>
            <person name="Kim D."/>
            <person name="Kim S."/>
            <person name="Ryu S."/>
            <person name="Song J.Y."/>
            <person name="Lee S.K."/>
        </authorList>
    </citation>
    <scope>NUCLEOTIDE SEQUENCE [LARGE SCALE GENOMIC DNA]</scope>
    <source>
        <tissue evidence="1">Muscle</tissue>
    </source>
</reference>
<evidence type="ECO:0000313" key="2">
    <source>
        <dbReference type="Proteomes" id="UP000314294"/>
    </source>
</evidence>
<evidence type="ECO:0000313" key="1">
    <source>
        <dbReference type="EMBL" id="TNN82142.1"/>
    </source>
</evidence>
<dbReference type="AlphaFoldDB" id="A0A4Z2IXW5"/>
<proteinExistence type="predicted"/>